<dbReference type="PANTHER" id="PTHR45752">
    <property type="entry name" value="LEUCINE-RICH REPEAT-CONTAINING"/>
    <property type="match status" value="1"/>
</dbReference>
<feature type="domain" description="C-JID" evidence="3">
    <location>
        <begin position="288"/>
        <end position="408"/>
    </location>
</feature>
<dbReference type="InterPro" id="IPR045344">
    <property type="entry name" value="C-JID"/>
</dbReference>
<dbReference type="InterPro" id="IPR050715">
    <property type="entry name" value="LRR-SigEffector_domain"/>
</dbReference>
<dbReference type="OrthoDB" id="1751997at2759"/>
<evidence type="ECO:0000313" key="4">
    <source>
        <dbReference type="EMBL" id="KDP44372.1"/>
    </source>
</evidence>
<dbReference type="Pfam" id="PF00560">
    <property type="entry name" value="LRR_1"/>
    <property type="match status" value="2"/>
</dbReference>
<sequence>MPIEMLKVIDLSYSESLIKTPDFHEVPNPKELNLKGCKSLREVHESIGVLKMLVFLNMEKCRNLVTLPNSLCDLKSLKTFMLFGCSKLKKMPDRLWDMTCLVELDAVGIGIQELELAEKGAFLLPSWLMPKEKLQISNPMAIVFPSLSAVPSLKKLNLSYCNLGDGAIPSDLRGFPLLEFLDLSGNNFISLPSSISRLSRLSHLPEKHNLKNFRMDSTNCSKLNDYKQNTNVVLFRWLKSCMLPFLKIRRLLRIEEMCQSKDQFGKICHKKGIEVANINWLPQFSVRLPGTKIPEWFNYQSVYSKKRLSSCEKWLNIAGFIVCVRINSLLRYPLPLPSCEFKVYAKTGFVWSTSYRLGFSRDVFLKSDYLYFFFVANRMIDLYEEQSPTEMEVTFSRYRCKNFGMCIVRENEIRGLIQSILTVEEMSMESQYSLFQSTPEQAISMESQYNSFRSALDQATNIKSSYKLFLSALEEVIIIQLALKEVIRMRSALKEAINMESQHNSFRSAVEELIRMRSAVEESVSMESPCNLFLSALEEEISMELQNKYNFFQSARSALEEAISMEAQYDSFRSALKEVISVELQYRYRRYEGIRAKEFWWSFWNEVKRFNRFMTFEVKEFNQAKIVEDDTSFWLNIAKQLRRLLGHFGQS</sequence>
<dbReference type="AlphaFoldDB" id="A0A067L7J0"/>
<dbReference type="Pfam" id="PF20160">
    <property type="entry name" value="C-JID"/>
    <property type="match status" value="1"/>
</dbReference>
<keyword evidence="2" id="KW-0677">Repeat</keyword>
<gene>
    <name evidence="4" type="ORF">JCGZ_20052</name>
</gene>
<proteinExistence type="predicted"/>
<keyword evidence="5" id="KW-1185">Reference proteome</keyword>
<dbReference type="InterPro" id="IPR001611">
    <property type="entry name" value="Leu-rich_rpt"/>
</dbReference>
<dbReference type="PROSITE" id="PS51450">
    <property type="entry name" value="LRR"/>
    <property type="match status" value="1"/>
</dbReference>
<dbReference type="InterPro" id="IPR032675">
    <property type="entry name" value="LRR_dom_sf"/>
</dbReference>
<protein>
    <recommendedName>
        <fullName evidence="3">C-JID domain-containing protein</fullName>
    </recommendedName>
</protein>
<dbReference type="Proteomes" id="UP000027138">
    <property type="component" value="Unassembled WGS sequence"/>
</dbReference>
<evidence type="ECO:0000313" key="5">
    <source>
        <dbReference type="Proteomes" id="UP000027138"/>
    </source>
</evidence>
<evidence type="ECO:0000259" key="3">
    <source>
        <dbReference type="Pfam" id="PF20160"/>
    </source>
</evidence>
<dbReference type="EMBL" id="KK914253">
    <property type="protein sequence ID" value="KDP44372.1"/>
    <property type="molecule type" value="Genomic_DNA"/>
</dbReference>
<accession>A0A067L7J0</accession>
<name>A0A067L7J0_JATCU</name>
<keyword evidence="1" id="KW-0433">Leucine-rich repeat</keyword>
<organism evidence="4 5">
    <name type="scientific">Jatropha curcas</name>
    <name type="common">Barbados nut</name>
    <dbReference type="NCBI Taxonomy" id="180498"/>
    <lineage>
        <taxon>Eukaryota</taxon>
        <taxon>Viridiplantae</taxon>
        <taxon>Streptophyta</taxon>
        <taxon>Embryophyta</taxon>
        <taxon>Tracheophyta</taxon>
        <taxon>Spermatophyta</taxon>
        <taxon>Magnoliopsida</taxon>
        <taxon>eudicotyledons</taxon>
        <taxon>Gunneridae</taxon>
        <taxon>Pentapetalae</taxon>
        <taxon>rosids</taxon>
        <taxon>fabids</taxon>
        <taxon>Malpighiales</taxon>
        <taxon>Euphorbiaceae</taxon>
        <taxon>Crotonoideae</taxon>
        <taxon>Jatropheae</taxon>
        <taxon>Jatropha</taxon>
    </lineage>
</organism>
<evidence type="ECO:0000256" key="1">
    <source>
        <dbReference type="ARBA" id="ARBA00022614"/>
    </source>
</evidence>
<dbReference type="PANTHER" id="PTHR45752:SF195">
    <property type="entry name" value="LEUCINE-RICH REPEAT (LRR) FAMILY PROTEIN-RELATED"/>
    <property type="match status" value="1"/>
</dbReference>
<reference evidence="4 5" key="1">
    <citation type="journal article" date="2014" name="PLoS ONE">
        <title>Global Analysis of Gene Expression Profiles in Physic Nut (Jatropha curcas L.) Seedlings Exposed to Salt Stress.</title>
        <authorList>
            <person name="Zhang L."/>
            <person name="Zhang C."/>
            <person name="Wu P."/>
            <person name="Chen Y."/>
            <person name="Li M."/>
            <person name="Jiang H."/>
            <person name="Wu G."/>
        </authorList>
    </citation>
    <scope>NUCLEOTIDE SEQUENCE [LARGE SCALE GENOMIC DNA]</scope>
    <source>
        <strain evidence="5">cv. GZQX0401</strain>
        <tissue evidence="4">Young leaves</tissue>
    </source>
</reference>
<dbReference type="Gene3D" id="3.80.10.10">
    <property type="entry name" value="Ribonuclease Inhibitor"/>
    <property type="match status" value="2"/>
</dbReference>
<dbReference type="SUPFAM" id="SSF52058">
    <property type="entry name" value="L domain-like"/>
    <property type="match status" value="1"/>
</dbReference>
<evidence type="ECO:0000256" key="2">
    <source>
        <dbReference type="ARBA" id="ARBA00022737"/>
    </source>
</evidence>